<dbReference type="RefSeq" id="WP_188529543.1">
    <property type="nucleotide sequence ID" value="NZ_BMGR01000003.1"/>
</dbReference>
<dbReference type="PANTHER" id="PTHR11795">
    <property type="entry name" value="BRANCHED-CHAIN AMINO ACID TRANSPORT SYSTEM PERMEASE PROTEIN LIVH"/>
    <property type="match status" value="1"/>
</dbReference>
<keyword evidence="3" id="KW-1003">Cell membrane</keyword>
<evidence type="ECO:0000256" key="8">
    <source>
        <dbReference type="ARBA" id="ARBA00037998"/>
    </source>
</evidence>
<evidence type="ECO:0000256" key="6">
    <source>
        <dbReference type="ARBA" id="ARBA00022989"/>
    </source>
</evidence>
<feature type="transmembrane region" description="Helical" evidence="9">
    <location>
        <begin position="132"/>
        <end position="157"/>
    </location>
</feature>
<evidence type="ECO:0000256" key="4">
    <source>
        <dbReference type="ARBA" id="ARBA00022692"/>
    </source>
</evidence>
<feature type="transmembrane region" description="Helical" evidence="9">
    <location>
        <begin position="219"/>
        <end position="243"/>
    </location>
</feature>
<keyword evidence="11" id="KW-1185">Reference proteome</keyword>
<dbReference type="GO" id="GO:0005886">
    <property type="term" value="C:plasma membrane"/>
    <property type="evidence" value="ECO:0007669"/>
    <property type="project" value="UniProtKB-SubCell"/>
</dbReference>
<feature type="transmembrane region" description="Helical" evidence="9">
    <location>
        <begin position="58"/>
        <end position="82"/>
    </location>
</feature>
<organism evidence="10 11">
    <name type="scientific">Paenibacillus abyssi</name>
    <dbReference type="NCBI Taxonomy" id="1340531"/>
    <lineage>
        <taxon>Bacteria</taxon>
        <taxon>Bacillati</taxon>
        <taxon>Bacillota</taxon>
        <taxon>Bacilli</taxon>
        <taxon>Bacillales</taxon>
        <taxon>Paenibacillaceae</taxon>
        <taxon>Paenibacillus</taxon>
    </lineage>
</organism>
<evidence type="ECO:0008006" key="12">
    <source>
        <dbReference type="Google" id="ProtNLM"/>
    </source>
</evidence>
<dbReference type="InterPro" id="IPR017779">
    <property type="entry name" value="ABC_UrtB_bac"/>
</dbReference>
<keyword evidence="6 9" id="KW-1133">Transmembrane helix</keyword>
<dbReference type="GO" id="GO:0022857">
    <property type="term" value="F:transmembrane transporter activity"/>
    <property type="evidence" value="ECO:0007669"/>
    <property type="project" value="InterPro"/>
</dbReference>
<dbReference type="CDD" id="cd06582">
    <property type="entry name" value="TM_PBP1_LivH_like"/>
    <property type="match status" value="1"/>
</dbReference>
<feature type="transmembrane region" description="Helical" evidence="9">
    <location>
        <begin position="188"/>
        <end position="207"/>
    </location>
</feature>
<dbReference type="Proteomes" id="UP000644756">
    <property type="component" value="Unassembled WGS sequence"/>
</dbReference>
<evidence type="ECO:0000256" key="7">
    <source>
        <dbReference type="ARBA" id="ARBA00023136"/>
    </source>
</evidence>
<dbReference type="InterPro" id="IPR001851">
    <property type="entry name" value="ABC_transp_permease"/>
</dbReference>
<evidence type="ECO:0000256" key="2">
    <source>
        <dbReference type="ARBA" id="ARBA00022448"/>
    </source>
</evidence>
<keyword evidence="7 9" id="KW-0472">Membrane</keyword>
<dbReference type="Pfam" id="PF02653">
    <property type="entry name" value="BPD_transp_2"/>
    <property type="match status" value="1"/>
</dbReference>
<dbReference type="GO" id="GO:0006865">
    <property type="term" value="P:amino acid transport"/>
    <property type="evidence" value="ECO:0007669"/>
    <property type="project" value="UniProtKB-KW"/>
</dbReference>
<evidence type="ECO:0000313" key="10">
    <source>
        <dbReference type="EMBL" id="GGF94223.1"/>
    </source>
</evidence>
<comment type="similarity">
    <text evidence="8">Belongs to the binding-protein-dependent transport system permease family. LivHM subfamily.</text>
</comment>
<evidence type="ECO:0000313" key="11">
    <source>
        <dbReference type="Proteomes" id="UP000644756"/>
    </source>
</evidence>
<keyword evidence="5" id="KW-0029">Amino-acid transport</keyword>
<evidence type="ECO:0000256" key="9">
    <source>
        <dbReference type="SAM" id="Phobius"/>
    </source>
</evidence>
<dbReference type="NCBIfam" id="TIGR03409">
    <property type="entry name" value="urea_trans_UrtB"/>
    <property type="match status" value="1"/>
</dbReference>
<proteinExistence type="inferred from homology"/>
<evidence type="ECO:0000256" key="3">
    <source>
        <dbReference type="ARBA" id="ARBA00022475"/>
    </source>
</evidence>
<sequence>MNIAQQIADGISVSGILLLIALGLGITFGVMKVINMAHGELIMIGAYTSYVISTLADLPFIVAMAAAFVVTAIVGALMEVLIIRRLYGRPLETLLATFGISIILQQLVRIIFGPAGKSVSNPFNGALNIGSVYIPYLRLFIVGFAIMLVLITAYVLFRTKFGMLVRTVSQNRSMSDCLGINTPRIDMLTFAFGAGLTGIAGAVLAPLKNVAPTMGMDYLIDSFMTVVLGGVGSLLGTSLGSIVMGEANQLLTVFGGETGAKIIVFLLVIIVIRYKPEGLFKIERR</sequence>
<feature type="transmembrane region" description="Helical" evidence="9">
    <location>
        <begin position="250"/>
        <end position="272"/>
    </location>
</feature>
<dbReference type="InterPro" id="IPR052157">
    <property type="entry name" value="BCAA_transport_permease"/>
</dbReference>
<reference evidence="10" key="1">
    <citation type="journal article" date="2014" name="Int. J. Syst. Evol. Microbiol.">
        <title>Complete genome sequence of Corynebacterium casei LMG S-19264T (=DSM 44701T), isolated from a smear-ripened cheese.</title>
        <authorList>
            <consortium name="US DOE Joint Genome Institute (JGI-PGF)"/>
            <person name="Walter F."/>
            <person name="Albersmeier A."/>
            <person name="Kalinowski J."/>
            <person name="Ruckert C."/>
        </authorList>
    </citation>
    <scope>NUCLEOTIDE SEQUENCE</scope>
    <source>
        <strain evidence="10">CGMCC 1.12987</strain>
    </source>
</reference>
<evidence type="ECO:0000256" key="1">
    <source>
        <dbReference type="ARBA" id="ARBA00004651"/>
    </source>
</evidence>
<evidence type="ECO:0000256" key="5">
    <source>
        <dbReference type="ARBA" id="ARBA00022970"/>
    </source>
</evidence>
<protein>
    <recommendedName>
        <fullName evidence="12">Urea ABC transporter permease subunit UrtB</fullName>
    </recommendedName>
</protein>
<dbReference type="PANTHER" id="PTHR11795:SF447">
    <property type="entry name" value="ABC TRANSPORTER PERMEASE PROTEIN"/>
    <property type="match status" value="1"/>
</dbReference>
<comment type="subcellular location">
    <subcellularLocation>
        <location evidence="1">Cell membrane</location>
        <topology evidence="1">Multi-pass membrane protein</topology>
    </subcellularLocation>
</comment>
<accession>A0A917CNS5</accession>
<keyword evidence="2" id="KW-0813">Transport</keyword>
<gene>
    <name evidence="10" type="ORF">GCM10010916_09470</name>
</gene>
<feature type="transmembrane region" description="Helical" evidence="9">
    <location>
        <begin position="6"/>
        <end position="26"/>
    </location>
</feature>
<name>A0A917CNS5_9BACL</name>
<dbReference type="EMBL" id="BMGR01000003">
    <property type="protein sequence ID" value="GGF94223.1"/>
    <property type="molecule type" value="Genomic_DNA"/>
</dbReference>
<dbReference type="AlphaFoldDB" id="A0A917CNS5"/>
<reference evidence="10" key="2">
    <citation type="submission" date="2020-09" db="EMBL/GenBank/DDBJ databases">
        <authorList>
            <person name="Sun Q."/>
            <person name="Zhou Y."/>
        </authorList>
    </citation>
    <scope>NUCLEOTIDE SEQUENCE</scope>
    <source>
        <strain evidence="10">CGMCC 1.12987</strain>
    </source>
</reference>
<feature type="transmembrane region" description="Helical" evidence="9">
    <location>
        <begin position="94"/>
        <end position="112"/>
    </location>
</feature>
<keyword evidence="4 9" id="KW-0812">Transmembrane</keyword>
<comment type="caution">
    <text evidence="10">The sequence shown here is derived from an EMBL/GenBank/DDBJ whole genome shotgun (WGS) entry which is preliminary data.</text>
</comment>